<keyword evidence="2" id="KW-0812">Transmembrane</keyword>
<feature type="transmembrane region" description="Helical" evidence="2">
    <location>
        <begin position="73"/>
        <end position="94"/>
    </location>
</feature>
<gene>
    <name evidence="3" type="ORF">Pan14r_54310</name>
</gene>
<dbReference type="AlphaFoldDB" id="A0A5C5XTE4"/>
<dbReference type="Proteomes" id="UP000317238">
    <property type="component" value="Unassembled WGS sequence"/>
</dbReference>
<name>A0A5C5XTE4_9PLAN</name>
<protein>
    <submittedName>
        <fullName evidence="3">Uncharacterized protein</fullName>
    </submittedName>
</protein>
<keyword evidence="2" id="KW-1133">Transmembrane helix</keyword>
<feature type="region of interest" description="Disordered" evidence="1">
    <location>
        <begin position="1"/>
        <end position="22"/>
    </location>
</feature>
<dbReference type="EMBL" id="SJPL01000002">
    <property type="protein sequence ID" value="TWT65879.1"/>
    <property type="molecule type" value="Genomic_DNA"/>
</dbReference>
<comment type="caution">
    <text evidence="3">The sequence shown here is derived from an EMBL/GenBank/DDBJ whole genome shotgun (WGS) entry which is preliminary data.</text>
</comment>
<evidence type="ECO:0000313" key="3">
    <source>
        <dbReference type="EMBL" id="TWT65879.1"/>
    </source>
</evidence>
<evidence type="ECO:0000256" key="1">
    <source>
        <dbReference type="SAM" id="MobiDB-lite"/>
    </source>
</evidence>
<accession>A0A5C5XTE4</accession>
<sequence length="196" mass="21782">MKHEPSLEDLGLGDDATPNPRKREARKCTICGALVAAHATECDACLEIRATSSTPTVGRLVVPPNRDVKKPNYIIWLVLVVPAVAFCLLMLALVMNASSPRIRTTTYMSTGSQPTYCDALQVLVDELDDRLSADIFGTVTCKGKHAFVVLEADYFVRLDPKAKRELLTRLRDEWVNRCFGNKVTFKTWDGKIVAEL</sequence>
<evidence type="ECO:0000313" key="4">
    <source>
        <dbReference type="Proteomes" id="UP000317238"/>
    </source>
</evidence>
<reference evidence="3 4" key="1">
    <citation type="submission" date="2019-02" db="EMBL/GenBank/DDBJ databases">
        <title>Deep-cultivation of Planctomycetes and their phenomic and genomic characterization uncovers novel biology.</title>
        <authorList>
            <person name="Wiegand S."/>
            <person name="Jogler M."/>
            <person name="Boedeker C."/>
            <person name="Pinto D."/>
            <person name="Vollmers J."/>
            <person name="Rivas-Marin E."/>
            <person name="Kohn T."/>
            <person name="Peeters S.H."/>
            <person name="Heuer A."/>
            <person name="Rast P."/>
            <person name="Oberbeckmann S."/>
            <person name="Bunk B."/>
            <person name="Jeske O."/>
            <person name="Meyerdierks A."/>
            <person name="Storesund J.E."/>
            <person name="Kallscheuer N."/>
            <person name="Luecker S."/>
            <person name="Lage O.M."/>
            <person name="Pohl T."/>
            <person name="Merkel B.J."/>
            <person name="Hornburger P."/>
            <person name="Mueller R.-W."/>
            <person name="Bruemmer F."/>
            <person name="Labrenz M."/>
            <person name="Spormann A.M."/>
            <person name="Op Den Camp H."/>
            <person name="Overmann J."/>
            <person name="Amann R."/>
            <person name="Jetten M.S.M."/>
            <person name="Mascher T."/>
            <person name="Medema M.H."/>
            <person name="Devos D.P."/>
            <person name="Kaster A.-K."/>
            <person name="Ovreas L."/>
            <person name="Rohde M."/>
            <person name="Galperin M.Y."/>
            <person name="Jogler C."/>
        </authorList>
    </citation>
    <scope>NUCLEOTIDE SEQUENCE [LARGE SCALE GENOMIC DNA]</scope>
    <source>
        <strain evidence="3 4">Pan14r</strain>
    </source>
</reference>
<organism evidence="3 4">
    <name type="scientific">Crateriforma conspicua</name>
    <dbReference type="NCBI Taxonomy" id="2527996"/>
    <lineage>
        <taxon>Bacteria</taxon>
        <taxon>Pseudomonadati</taxon>
        <taxon>Planctomycetota</taxon>
        <taxon>Planctomycetia</taxon>
        <taxon>Planctomycetales</taxon>
        <taxon>Planctomycetaceae</taxon>
        <taxon>Crateriforma</taxon>
    </lineage>
</organism>
<keyword evidence="2" id="KW-0472">Membrane</keyword>
<evidence type="ECO:0000256" key="2">
    <source>
        <dbReference type="SAM" id="Phobius"/>
    </source>
</evidence>
<proteinExistence type="predicted"/>
<keyword evidence="4" id="KW-1185">Reference proteome</keyword>